<protein>
    <submittedName>
        <fullName evidence="3">EF-hand calcium-binding domain-containing protein 14</fullName>
    </submittedName>
</protein>
<sequence>MLDQQSKINVEFKPSKRMKKRRELDALVGNGKIRRKSKSGHELLRSDSESSEIDEFSLSAQKSFMRNKGHGSAGCSCISVFGIFLVGTCLLACVALLWMHFQMKRDLDEMRDKISSVESRNQNGLGDYQDLRNKVQIVNQTIQGVKSGGDTQRDRMNQRLTNITNKIHQLSMTTDSLQEGLKAAPEIKQIAMKVPVVISTAAKLGVNVKSMQTTINDLLEFKKSTETELKTITESMSESVPTSSPGDSSSVDQNFREDTLDKFETMSQTLAFVNSSLWSKMDHLQQDFLQRQTKFMENATSFLKMKMQKTSDPDFVMSGGTPAPGGREGGNNEGMNEEFMDQMEAKVHDIVHQMIVDMELMNRTEADSKALDSLLTKMDNVTAIVKTLRDQFDKVQQDHASLGKSDQSEGVQGDQLSDLRQDTVTQIQAINKTVHNLLHDFGAVTGQYLTIHANQVKLTSTVDQLKNFLGAMDKKIKDLSESGQSDIPTTPAPPPPPPQFPLVKIPNINNFQDLEMNFSRWDKDGNEHVAREDLDGFMPEIPSEELLKPYDMNNDGHYTLDEMAAAMGFTNPDQAQPTEESETNGQH</sequence>
<feature type="region of interest" description="Disordered" evidence="1">
    <location>
        <begin position="233"/>
        <end position="253"/>
    </location>
</feature>
<dbReference type="InterPro" id="IPR011992">
    <property type="entry name" value="EF-hand-dom_pair"/>
</dbReference>
<accession>A0A210QBV0</accession>
<reference evidence="3 4" key="1">
    <citation type="journal article" date="2017" name="Nat. Ecol. Evol.">
        <title>Scallop genome provides insights into evolution of bilaterian karyotype and development.</title>
        <authorList>
            <person name="Wang S."/>
            <person name="Zhang J."/>
            <person name="Jiao W."/>
            <person name="Li J."/>
            <person name="Xun X."/>
            <person name="Sun Y."/>
            <person name="Guo X."/>
            <person name="Huan P."/>
            <person name="Dong B."/>
            <person name="Zhang L."/>
            <person name="Hu X."/>
            <person name="Sun X."/>
            <person name="Wang J."/>
            <person name="Zhao C."/>
            <person name="Wang Y."/>
            <person name="Wang D."/>
            <person name="Huang X."/>
            <person name="Wang R."/>
            <person name="Lv J."/>
            <person name="Li Y."/>
            <person name="Zhang Z."/>
            <person name="Liu B."/>
            <person name="Lu W."/>
            <person name="Hui Y."/>
            <person name="Liang J."/>
            <person name="Zhou Z."/>
            <person name="Hou R."/>
            <person name="Li X."/>
            <person name="Liu Y."/>
            <person name="Li H."/>
            <person name="Ning X."/>
            <person name="Lin Y."/>
            <person name="Zhao L."/>
            <person name="Xing Q."/>
            <person name="Dou J."/>
            <person name="Li Y."/>
            <person name="Mao J."/>
            <person name="Guo H."/>
            <person name="Dou H."/>
            <person name="Li T."/>
            <person name="Mu C."/>
            <person name="Jiang W."/>
            <person name="Fu Q."/>
            <person name="Fu X."/>
            <person name="Miao Y."/>
            <person name="Liu J."/>
            <person name="Yu Q."/>
            <person name="Li R."/>
            <person name="Liao H."/>
            <person name="Li X."/>
            <person name="Kong Y."/>
            <person name="Jiang Z."/>
            <person name="Chourrout D."/>
            <person name="Li R."/>
            <person name="Bao Z."/>
        </authorList>
    </citation>
    <scope>NUCLEOTIDE SEQUENCE [LARGE SCALE GENOMIC DNA]</scope>
    <source>
        <strain evidence="3 4">PY_sf001</strain>
    </source>
</reference>
<dbReference type="EMBL" id="NEDP02004236">
    <property type="protein sequence ID" value="OWF46202.1"/>
    <property type="molecule type" value="Genomic_DNA"/>
</dbReference>
<keyword evidence="2" id="KW-0812">Transmembrane</keyword>
<comment type="caution">
    <text evidence="3">The sequence shown here is derived from an EMBL/GenBank/DDBJ whole genome shotgun (WGS) entry which is preliminary data.</text>
</comment>
<dbReference type="Proteomes" id="UP000242188">
    <property type="component" value="Unassembled WGS sequence"/>
</dbReference>
<dbReference type="AlphaFoldDB" id="A0A210QBV0"/>
<organism evidence="3 4">
    <name type="scientific">Mizuhopecten yessoensis</name>
    <name type="common">Japanese scallop</name>
    <name type="synonym">Patinopecten yessoensis</name>
    <dbReference type="NCBI Taxonomy" id="6573"/>
    <lineage>
        <taxon>Eukaryota</taxon>
        <taxon>Metazoa</taxon>
        <taxon>Spiralia</taxon>
        <taxon>Lophotrochozoa</taxon>
        <taxon>Mollusca</taxon>
        <taxon>Bivalvia</taxon>
        <taxon>Autobranchia</taxon>
        <taxon>Pteriomorphia</taxon>
        <taxon>Pectinida</taxon>
        <taxon>Pectinoidea</taxon>
        <taxon>Pectinidae</taxon>
        <taxon>Mizuhopecten</taxon>
    </lineage>
</organism>
<evidence type="ECO:0000313" key="3">
    <source>
        <dbReference type="EMBL" id="OWF46202.1"/>
    </source>
</evidence>
<dbReference type="Gene3D" id="1.10.238.10">
    <property type="entry name" value="EF-hand"/>
    <property type="match status" value="1"/>
</dbReference>
<dbReference type="OrthoDB" id="10009315at2759"/>
<evidence type="ECO:0000256" key="2">
    <source>
        <dbReference type="SAM" id="Phobius"/>
    </source>
</evidence>
<keyword evidence="2" id="KW-1133">Transmembrane helix</keyword>
<dbReference type="SUPFAM" id="SSF47473">
    <property type="entry name" value="EF-hand"/>
    <property type="match status" value="1"/>
</dbReference>
<dbReference type="PANTHER" id="PTHR15717:SF2">
    <property type="entry name" value="EF-HAND CALCIUM-BINDING DOMAIN-CONTAINING PROTEIN 14"/>
    <property type="match status" value="1"/>
</dbReference>
<evidence type="ECO:0000256" key="1">
    <source>
        <dbReference type="SAM" id="MobiDB-lite"/>
    </source>
</evidence>
<feature type="compositionally biased region" description="Low complexity" evidence="1">
    <location>
        <begin position="237"/>
        <end position="252"/>
    </location>
</feature>
<feature type="transmembrane region" description="Helical" evidence="2">
    <location>
        <begin position="73"/>
        <end position="101"/>
    </location>
</feature>
<gene>
    <name evidence="3" type="ORF">KP79_PYT08128</name>
</gene>
<dbReference type="PANTHER" id="PTHR15717">
    <property type="entry name" value="PROTEIN KIAA0494"/>
    <property type="match status" value="1"/>
</dbReference>
<proteinExistence type="predicted"/>
<keyword evidence="4" id="KW-1185">Reference proteome</keyword>
<name>A0A210QBV0_MIZYE</name>
<keyword evidence="2" id="KW-0472">Membrane</keyword>
<dbReference type="InterPro" id="IPR042352">
    <property type="entry name" value="EFCAB14"/>
</dbReference>
<evidence type="ECO:0000313" key="4">
    <source>
        <dbReference type="Proteomes" id="UP000242188"/>
    </source>
</evidence>